<feature type="transmembrane region" description="Helical" evidence="2">
    <location>
        <begin position="140"/>
        <end position="166"/>
    </location>
</feature>
<evidence type="ECO:0000256" key="1">
    <source>
        <dbReference type="PROSITE-ProRule" id="PRU00076"/>
    </source>
</evidence>
<feature type="disulfide bond" evidence="1">
    <location>
        <begin position="103"/>
        <end position="112"/>
    </location>
</feature>
<dbReference type="EnsemblMetazoa" id="G28818.2">
    <property type="protein sequence ID" value="G28818.2:cds"/>
    <property type="gene ID" value="G28818"/>
</dbReference>
<feature type="chain" id="PRO_5036456001" description="EGF-like domain-containing protein" evidence="3">
    <location>
        <begin position="23"/>
        <end position="170"/>
    </location>
</feature>
<sequence length="170" mass="17841">MRGFQCLLLCVLLYSASVEVFGQLPACTTDADCPDNATCVDNQCECKEDFDEIDSDVTVGGTALTVCVDLGVCSPLDNVDDCGNGQCVIIKDEHGIYKAICKCDEGYYGEKCDKLTTTTTTTTMPTTTTTGTTKRSGYGYIFPFIGGGAFFIVILILLAGGAAALASSTG</sequence>
<dbReference type="OrthoDB" id="9943809at2759"/>
<organism evidence="5 6">
    <name type="scientific">Magallana gigas</name>
    <name type="common">Pacific oyster</name>
    <name type="synonym">Crassostrea gigas</name>
    <dbReference type="NCBI Taxonomy" id="29159"/>
    <lineage>
        <taxon>Eukaryota</taxon>
        <taxon>Metazoa</taxon>
        <taxon>Spiralia</taxon>
        <taxon>Lophotrochozoa</taxon>
        <taxon>Mollusca</taxon>
        <taxon>Bivalvia</taxon>
        <taxon>Autobranchia</taxon>
        <taxon>Pteriomorphia</taxon>
        <taxon>Ostreida</taxon>
        <taxon>Ostreoidea</taxon>
        <taxon>Ostreidae</taxon>
        <taxon>Magallana</taxon>
    </lineage>
</organism>
<dbReference type="SMART" id="SM00181">
    <property type="entry name" value="EGF"/>
    <property type="match status" value="2"/>
</dbReference>
<dbReference type="OMA" id="QCECKED"/>
<dbReference type="InterPro" id="IPR000742">
    <property type="entry name" value="EGF"/>
</dbReference>
<name>A0A8W8LMQ8_MAGGI</name>
<accession>A0A8W8LMQ8</accession>
<evidence type="ECO:0000313" key="5">
    <source>
        <dbReference type="EnsemblMetazoa" id="G28818.2:cds"/>
    </source>
</evidence>
<keyword evidence="1" id="KW-1015">Disulfide bond</keyword>
<feature type="domain" description="EGF-like" evidence="4">
    <location>
        <begin position="78"/>
        <end position="113"/>
    </location>
</feature>
<keyword evidence="2" id="KW-0472">Membrane</keyword>
<feature type="signal peptide" evidence="3">
    <location>
        <begin position="1"/>
        <end position="22"/>
    </location>
</feature>
<protein>
    <recommendedName>
        <fullName evidence="4">EGF-like domain-containing protein</fullName>
    </recommendedName>
</protein>
<keyword evidence="1" id="KW-0245">EGF-like domain</keyword>
<dbReference type="Gene3D" id="2.10.25.10">
    <property type="entry name" value="Laminin"/>
    <property type="match status" value="1"/>
</dbReference>
<evidence type="ECO:0000256" key="2">
    <source>
        <dbReference type="SAM" id="Phobius"/>
    </source>
</evidence>
<evidence type="ECO:0000259" key="4">
    <source>
        <dbReference type="PROSITE" id="PS50026"/>
    </source>
</evidence>
<dbReference type="PROSITE" id="PS50026">
    <property type="entry name" value="EGF_3"/>
    <property type="match status" value="1"/>
</dbReference>
<evidence type="ECO:0000313" key="6">
    <source>
        <dbReference type="Proteomes" id="UP000005408"/>
    </source>
</evidence>
<keyword evidence="2" id="KW-0812">Transmembrane</keyword>
<keyword evidence="2" id="KW-1133">Transmembrane helix</keyword>
<dbReference type="AlphaFoldDB" id="A0A8W8LMQ8"/>
<dbReference type="SUPFAM" id="SSF57196">
    <property type="entry name" value="EGF/Laminin"/>
    <property type="match status" value="1"/>
</dbReference>
<comment type="caution">
    <text evidence="1">Lacks conserved residue(s) required for the propagation of feature annotation.</text>
</comment>
<reference evidence="5" key="1">
    <citation type="submission" date="2022-08" db="UniProtKB">
        <authorList>
            <consortium name="EnsemblMetazoa"/>
        </authorList>
    </citation>
    <scope>IDENTIFICATION</scope>
    <source>
        <strain evidence="5">05x7-T-G4-1.051#20</strain>
    </source>
</reference>
<proteinExistence type="predicted"/>
<dbReference type="PROSITE" id="PS01186">
    <property type="entry name" value="EGF_2"/>
    <property type="match status" value="1"/>
</dbReference>
<keyword evidence="6" id="KW-1185">Reference proteome</keyword>
<dbReference type="PROSITE" id="PS00022">
    <property type="entry name" value="EGF_1"/>
    <property type="match status" value="1"/>
</dbReference>
<dbReference type="Proteomes" id="UP000005408">
    <property type="component" value="Unassembled WGS sequence"/>
</dbReference>
<keyword evidence="3" id="KW-0732">Signal</keyword>
<evidence type="ECO:0000256" key="3">
    <source>
        <dbReference type="SAM" id="SignalP"/>
    </source>
</evidence>